<organism evidence="3 4">
    <name type="scientific">Dyella flagellata</name>
    <dbReference type="NCBI Taxonomy" id="1867833"/>
    <lineage>
        <taxon>Bacteria</taxon>
        <taxon>Pseudomonadati</taxon>
        <taxon>Pseudomonadota</taxon>
        <taxon>Gammaproteobacteria</taxon>
        <taxon>Lysobacterales</taxon>
        <taxon>Rhodanobacteraceae</taxon>
        <taxon>Dyella</taxon>
    </lineage>
</organism>
<evidence type="ECO:0000313" key="3">
    <source>
        <dbReference type="EMBL" id="GLQ86578.1"/>
    </source>
</evidence>
<dbReference type="Gene3D" id="1.10.700.10">
    <property type="entry name" value="Dioxygenase LigAB, LigA subunit"/>
    <property type="match status" value="1"/>
</dbReference>
<name>A0ABQ5X7P9_9GAMM</name>
<gene>
    <name evidence="3" type="ORF">GCM10007898_01440</name>
</gene>
<dbReference type="Proteomes" id="UP001156627">
    <property type="component" value="Unassembled WGS sequence"/>
</dbReference>
<evidence type="ECO:0000256" key="1">
    <source>
        <dbReference type="SAM" id="MobiDB-lite"/>
    </source>
</evidence>
<dbReference type="InterPro" id="IPR011986">
    <property type="entry name" value="Xdiol_dOase_LigA"/>
</dbReference>
<dbReference type="InterPro" id="IPR036622">
    <property type="entry name" value="LigA_sf"/>
</dbReference>
<feature type="compositionally biased region" description="Polar residues" evidence="1">
    <location>
        <begin position="1"/>
        <end position="15"/>
    </location>
</feature>
<sequence length="100" mass="11242">MNAKTSALVETSSHAQHPPVQGSLAAEEATRFLMRLATDAEGRERFAFDKEAFMEESKMSEDTKHLLRAPNANLLLQMLHEPTAPMKMIVMLEIEMLTNL</sequence>
<protein>
    <recommendedName>
        <fullName evidence="2">Extradiol ring-cleavage dioxygenase LigAB LigA subunit domain-containing protein</fullName>
    </recommendedName>
</protein>
<evidence type="ECO:0000259" key="2">
    <source>
        <dbReference type="Pfam" id="PF07746"/>
    </source>
</evidence>
<feature type="region of interest" description="Disordered" evidence="1">
    <location>
        <begin position="1"/>
        <end position="24"/>
    </location>
</feature>
<keyword evidence="4" id="KW-1185">Reference proteome</keyword>
<dbReference type="EMBL" id="BSOA01000002">
    <property type="protein sequence ID" value="GLQ86578.1"/>
    <property type="molecule type" value="Genomic_DNA"/>
</dbReference>
<dbReference type="RefSeq" id="WP_284329971.1">
    <property type="nucleotide sequence ID" value="NZ_BSOA01000002.1"/>
</dbReference>
<proteinExistence type="predicted"/>
<reference evidence="4" key="1">
    <citation type="journal article" date="2019" name="Int. J. Syst. Evol. Microbiol.">
        <title>The Global Catalogue of Microorganisms (GCM) 10K type strain sequencing project: providing services to taxonomists for standard genome sequencing and annotation.</title>
        <authorList>
            <consortium name="The Broad Institute Genomics Platform"/>
            <consortium name="The Broad Institute Genome Sequencing Center for Infectious Disease"/>
            <person name="Wu L."/>
            <person name="Ma J."/>
        </authorList>
    </citation>
    <scope>NUCLEOTIDE SEQUENCE [LARGE SCALE GENOMIC DNA]</scope>
    <source>
        <strain evidence="4">NBRC 111981</strain>
    </source>
</reference>
<dbReference type="Pfam" id="PF07746">
    <property type="entry name" value="LigA"/>
    <property type="match status" value="1"/>
</dbReference>
<accession>A0ABQ5X7P9</accession>
<feature type="domain" description="Extradiol ring-cleavage dioxygenase LigAB LigA subunit" evidence="2">
    <location>
        <begin position="31"/>
        <end position="77"/>
    </location>
</feature>
<evidence type="ECO:0000313" key="4">
    <source>
        <dbReference type="Proteomes" id="UP001156627"/>
    </source>
</evidence>
<dbReference type="SUPFAM" id="SSF48076">
    <property type="entry name" value="LigA subunit of an aromatic-ring-opening dioxygenase LigAB"/>
    <property type="match status" value="1"/>
</dbReference>
<comment type="caution">
    <text evidence="3">The sequence shown here is derived from an EMBL/GenBank/DDBJ whole genome shotgun (WGS) entry which is preliminary data.</text>
</comment>